<accession>A0AAD4C1U5</accession>
<name>A0AAD4C1U5_BOLED</name>
<reference evidence="1" key="1">
    <citation type="submission" date="2019-10" db="EMBL/GenBank/DDBJ databases">
        <authorList>
            <consortium name="DOE Joint Genome Institute"/>
            <person name="Kuo A."/>
            <person name="Miyauchi S."/>
            <person name="Kiss E."/>
            <person name="Drula E."/>
            <person name="Kohler A."/>
            <person name="Sanchez-Garcia M."/>
            <person name="Andreopoulos B."/>
            <person name="Barry K.W."/>
            <person name="Bonito G."/>
            <person name="Buee M."/>
            <person name="Carver A."/>
            <person name="Chen C."/>
            <person name="Cichocki N."/>
            <person name="Clum A."/>
            <person name="Culley D."/>
            <person name="Crous P.W."/>
            <person name="Fauchery L."/>
            <person name="Girlanda M."/>
            <person name="Hayes R."/>
            <person name="Keri Z."/>
            <person name="LaButti K."/>
            <person name="Lipzen A."/>
            <person name="Lombard V."/>
            <person name="Magnuson J."/>
            <person name="Maillard F."/>
            <person name="Morin E."/>
            <person name="Murat C."/>
            <person name="Nolan M."/>
            <person name="Ohm R."/>
            <person name="Pangilinan J."/>
            <person name="Pereira M."/>
            <person name="Perotto S."/>
            <person name="Peter M."/>
            <person name="Riley R."/>
            <person name="Sitrit Y."/>
            <person name="Stielow B."/>
            <person name="Szollosi G."/>
            <person name="Zifcakova L."/>
            <person name="Stursova M."/>
            <person name="Spatafora J.W."/>
            <person name="Tedersoo L."/>
            <person name="Vaario L.-M."/>
            <person name="Yamada A."/>
            <person name="Yan M."/>
            <person name="Wang P."/>
            <person name="Xu J."/>
            <person name="Bruns T."/>
            <person name="Baldrian P."/>
            <person name="Vilgalys R."/>
            <person name="Henrissat B."/>
            <person name="Grigoriev I.V."/>
            <person name="Hibbett D."/>
            <person name="Nagy L.G."/>
            <person name="Martin F.M."/>
        </authorList>
    </citation>
    <scope>NUCLEOTIDE SEQUENCE</scope>
    <source>
        <strain evidence="1">BED1</strain>
    </source>
</reference>
<protein>
    <submittedName>
        <fullName evidence="1">Uncharacterized protein</fullName>
    </submittedName>
</protein>
<keyword evidence="2" id="KW-1185">Reference proteome</keyword>
<reference evidence="1" key="2">
    <citation type="journal article" date="2020" name="Nat. Commun.">
        <title>Large-scale genome sequencing of mycorrhizal fungi provides insights into the early evolution of symbiotic traits.</title>
        <authorList>
            <person name="Miyauchi S."/>
            <person name="Kiss E."/>
            <person name="Kuo A."/>
            <person name="Drula E."/>
            <person name="Kohler A."/>
            <person name="Sanchez-Garcia M."/>
            <person name="Morin E."/>
            <person name="Andreopoulos B."/>
            <person name="Barry K.W."/>
            <person name="Bonito G."/>
            <person name="Buee M."/>
            <person name="Carver A."/>
            <person name="Chen C."/>
            <person name="Cichocki N."/>
            <person name="Clum A."/>
            <person name="Culley D."/>
            <person name="Crous P.W."/>
            <person name="Fauchery L."/>
            <person name="Girlanda M."/>
            <person name="Hayes R.D."/>
            <person name="Keri Z."/>
            <person name="LaButti K."/>
            <person name="Lipzen A."/>
            <person name="Lombard V."/>
            <person name="Magnuson J."/>
            <person name="Maillard F."/>
            <person name="Murat C."/>
            <person name="Nolan M."/>
            <person name="Ohm R.A."/>
            <person name="Pangilinan J."/>
            <person name="Pereira M.F."/>
            <person name="Perotto S."/>
            <person name="Peter M."/>
            <person name="Pfister S."/>
            <person name="Riley R."/>
            <person name="Sitrit Y."/>
            <person name="Stielow J.B."/>
            <person name="Szollosi G."/>
            <person name="Zifcakova L."/>
            <person name="Stursova M."/>
            <person name="Spatafora J.W."/>
            <person name="Tedersoo L."/>
            <person name="Vaario L.M."/>
            <person name="Yamada A."/>
            <person name="Yan M."/>
            <person name="Wang P."/>
            <person name="Xu J."/>
            <person name="Bruns T."/>
            <person name="Baldrian P."/>
            <person name="Vilgalys R."/>
            <person name="Dunand C."/>
            <person name="Henrissat B."/>
            <person name="Grigoriev I.V."/>
            <person name="Hibbett D."/>
            <person name="Nagy L.G."/>
            <person name="Martin F.M."/>
        </authorList>
    </citation>
    <scope>NUCLEOTIDE SEQUENCE</scope>
    <source>
        <strain evidence="1">BED1</strain>
    </source>
</reference>
<dbReference type="Proteomes" id="UP001194468">
    <property type="component" value="Unassembled WGS sequence"/>
</dbReference>
<evidence type="ECO:0000313" key="1">
    <source>
        <dbReference type="EMBL" id="KAF8446156.1"/>
    </source>
</evidence>
<evidence type="ECO:0000313" key="2">
    <source>
        <dbReference type="Proteomes" id="UP001194468"/>
    </source>
</evidence>
<sequence length="178" mass="19778">MVEIHGGHSPFSCIKSACQDLVFNAETRSFYDFPPFKSELVGCEQYQLPRWPLITSKITIIVPLFHVVLTKAHVISFFPFCTDPPEAPSTLVQAFTIPADSQLDNGIGILRLSHEGFIPNHDIVKNADIILSWMPSRAQSTSGFCISFSMITWRTSASLASTSHYLNTHPLRCPTSGH</sequence>
<proteinExistence type="predicted"/>
<organism evidence="1 2">
    <name type="scientific">Boletus edulis BED1</name>
    <dbReference type="NCBI Taxonomy" id="1328754"/>
    <lineage>
        <taxon>Eukaryota</taxon>
        <taxon>Fungi</taxon>
        <taxon>Dikarya</taxon>
        <taxon>Basidiomycota</taxon>
        <taxon>Agaricomycotina</taxon>
        <taxon>Agaricomycetes</taxon>
        <taxon>Agaricomycetidae</taxon>
        <taxon>Boletales</taxon>
        <taxon>Boletineae</taxon>
        <taxon>Boletaceae</taxon>
        <taxon>Boletoideae</taxon>
        <taxon>Boletus</taxon>
    </lineage>
</organism>
<comment type="caution">
    <text evidence="1">The sequence shown here is derived from an EMBL/GenBank/DDBJ whole genome shotgun (WGS) entry which is preliminary data.</text>
</comment>
<dbReference type="EMBL" id="WHUW01000005">
    <property type="protein sequence ID" value="KAF8446156.1"/>
    <property type="molecule type" value="Genomic_DNA"/>
</dbReference>
<gene>
    <name evidence="1" type="ORF">L210DRAFT_45748</name>
</gene>
<dbReference type="AlphaFoldDB" id="A0AAD4C1U5"/>